<keyword evidence="4" id="KW-1185">Reference proteome</keyword>
<sequence length="160" mass="17024">MKRAKKAVISALAIGLSVGAVWAAVSSRPSPGVDPRAALGRWLTESGNLEIEIAPCGPSLCGTVVAVRSNRSMGAPDKEMKPVDTRSPMGMKILHGFVPTADGAWDGRIYNRENGRTYDCLITPMAPDRLSVRGYKFLPLLGKSQVWTRLAAVPPPTGAP</sequence>
<dbReference type="EMBL" id="CP071518">
    <property type="protein sequence ID" value="QSX77646.1"/>
    <property type="molecule type" value="Genomic_DNA"/>
</dbReference>
<name>A0A974XXL5_9GAMM</name>
<organism evidence="3 4">
    <name type="scientific">Agrilutibacter solisilvae</name>
    <dbReference type="NCBI Taxonomy" id="2763317"/>
    <lineage>
        <taxon>Bacteria</taxon>
        <taxon>Pseudomonadati</taxon>
        <taxon>Pseudomonadota</taxon>
        <taxon>Gammaproteobacteria</taxon>
        <taxon>Lysobacterales</taxon>
        <taxon>Lysobacteraceae</taxon>
        <taxon>Agrilutibacter</taxon>
    </lineage>
</organism>
<evidence type="ECO:0000313" key="3">
    <source>
        <dbReference type="EMBL" id="QSX77646.1"/>
    </source>
</evidence>
<dbReference type="AlphaFoldDB" id="A0A974XXL5"/>
<keyword evidence="1" id="KW-0732">Signal</keyword>
<feature type="chain" id="PRO_5037330826" evidence="1">
    <location>
        <begin position="24"/>
        <end position="160"/>
    </location>
</feature>
<reference evidence="3 4" key="1">
    <citation type="submission" date="2021-03" db="EMBL/GenBank/DDBJ databases">
        <title>Lysobacter sp. nov. isolated from soil of gangwondo yeongwol, south Korea.</title>
        <authorList>
            <person name="Kim K.R."/>
            <person name="Kim K.H."/>
            <person name="Jeon C.O."/>
        </authorList>
    </citation>
    <scope>NUCLEOTIDE SEQUENCE [LARGE SCALE GENOMIC DNA]</scope>
    <source>
        <strain evidence="3 4">R19</strain>
    </source>
</reference>
<dbReference type="InterPro" id="IPR019223">
    <property type="entry name" value="DUF2147"/>
</dbReference>
<dbReference type="Pfam" id="PF09917">
    <property type="entry name" value="DUF2147"/>
    <property type="match status" value="1"/>
</dbReference>
<dbReference type="Proteomes" id="UP000639274">
    <property type="component" value="Chromosome"/>
</dbReference>
<evidence type="ECO:0000313" key="4">
    <source>
        <dbReference type="Proteomes" id="UP000639274"/>
    </source>
</evidence>
<evidence type="ECO:0000259" key="2">
    <source>
        <dbReference type="Pfam" id="PF09917"/>
    </source>
</evidence>
<gene>
    <name evidence="3" type="ORF">I8J32_012955</name>
</gene>
<proteinExistence type="predicted"/>
<dbReference type="KEGG" id="lsf:I8J32_012955"/>
<feature type="signal peptide" evidence="1">
    <location>
        <begin position="1"/>
        <end position="23"/>
    </location>
</feature>
<accession>A0A974XXL5</accession>
<feature type="domain" description="DUF2147" evidence="2">
    <location>
        <begin position="40"/>
        <end position="149"/>
    </location>
</feature>
<dbReference type="PANTHER" id="PTHR36919:SF2">
    <property type="entry name" value="BLL6627 PROTEIN"/>
    <property type="match status" value="1"/>
</dbReference>
<dbReference type="RefSeq" id="WP_200612874.1">
    <property type="nucleotide sequence ID" value="NZ_CP071518.1"/>
</dbReference>
<evidence type="ECO:0000256" key="1">
    <source>
        <dbReference type="SAM" id="SignalP"/>
    </source>
</evidence>
<protein>
    <submittedName>
        <fullName evidence="3">DUF2147 domain-containing protein</fullName>
    </submittedName>
</protein>
<dbReference type="PANTHER" id="PTHR36919">
    <property type="entry name" value="BLR1215 PROTEIN"/>
    <property type="match status" value="1"/>
</dbReference>
<dbReference type="Gene3D" id="2.40.128.520">
    <property type="match status" value="1"/>
</dbReference>